<dbReference type="AlphaFoldDB" id="V4UEH8"/>
<evidence type="ECO:0000313" key="1">
    <source>
        <dbReference type="EMBL" id="ESR64477.1"/>
    </source>
</evidence>
<sequence>MHELVDTSVLVRCISTVLIKESRTKHPTKVSESSSLEITESSGEHLVIVPSLGMHQIKVISCNGRMVGSNVDQRLYTGVQCSP</sequence>
<evidence type="ECO:0000313" key="2">
    <source>
        <dbReference type="Proteomes" id="UP000030687"/>
    </source>
</evidence>
<reference evidence="1 2" key="1">
    <citation type="submission" date="2013-10" db="EMBL/GenBank/DDBJ databases">
        <authorList>
            <consortium name="International Citrus Genome Consortium"/>
            <person name="Jenkins J."/>
            <person name="Schmutz J."/>
            <person name="Prochnik S."/>
            <person name="Rokhsar D."/>
            <person name="Gmitter F."/>
            <person name="Ollitrault P."/>
            <person name="Machado M."/>
            <person name="Talon M."/>
            <person name="Wincker P."/>
            <person name="Jaillon O."/>
            <person name="Morgante M."/>
        </authorList>
    </citation>
    <scope>NUCLEOTIDE SEQUENCE</scope>
    <source>
        <strain evidence="2">cv. Clemenules</strain>
    </source>
</reference>
<dbReference type="EMBL" id="KI535697">
    <property type="protein sequence ID" value="ESR64477.1"/>
    <property type="molecule type" value="Genomic_DNA"/>
</dbReference>
<name>V4UEH8_CITCL</name>
<proteinExistence type="predicted"/>
<dbReference type="InParanoid" id="V4UEH8"/>
<accession>V4UEH8</accession>
<gene>
    <name evidence="1" type="ORF">CICLE_v10010058mg</name>
</gene>
<dbReference type="Gramene" id="ESR64477">
    <property type="protein sequence ID" value="ESR64477"/>
    <property type="gene ID" value="CICLE_v10010058mg"/>
</dbReference>
<organism evidence="1 2">
    <name type="scientific">Citrus clementina</name>
    <name type="common">Clementine</name>
    <name type="synonym">Citrus deliciosa x Citrus sinensis</name>
    <dbReference type="NCBI Taxonomy" id="85681"/>
    <lineage>
        <taxon>Eukaryota</taxon>
        <taxon>Viridiplantae</taxon>
        <taxon>Streptophyta</taxon>
        <taxon>Embryophyta</taxon>
        <taxon>Tracheophyta</taxon>
        <taxon>Spermatophyta</taxon>
        <taxon>Magnoliopsida</taxon>
        <taxon>eudicotyledons</taxon>
        <taxon>Gunneridae</taxon>
        <taxon>Pentapetalae</taxon>
        <taxon>rosids</taxon>
        <taxon>malvids</taxon>
        <taxon>Sapindales</taxon>
        <taxon>Rutaceae</taxon>
        <taxon>Aurantioideae</taxon>
        <taxon>Citrus</taxon>
    </lineage>
</organism>
<keyword evidence="2" id="KW-1185">Reference proteome</keyword>
<dbReference type="Proteomes" id="UP000030687">
    <property type="component" value="Unassembled WGS sequence"/>
</dbReference>
<dbReference type="KEGG" id="cic:CICLE_v10010058mg"/>
<protein>
    <submittedName>
        <fullName evidence="1">Uncharacterized protein</fullName>
    </submittedName>
</protein>